<reference evidence="4" key="1">
    <citation type="submission" date="2022-10" db="EMBL/GenBank/DDBJ databases">
        <authorList>
            <person name="Yu W.X."/>
        </authorList>
    </citation>
    <scope>NUCLEOTIDE SEQUENCE</scope>
    <source>
        <strain evidence="4">AAT</strain>
    </source>
</reference>
<keyword evidence="1" id="KW-0732">Signal</keyword>
<sequence>MKKIFCILLIGAFFLGCNSGSSKEEKNYPTTESAKPWTLWYWMHGEVSKEGITADLEAMKEIGLGGAYLSFIKDLRDSSLIENPVKTLTPEWWEMIKHVMKECDRLDLKLGMHSCDGFSCAGGPWITPDKSMQKVVWSDTIVKGGHPFQSVLSVPKHKENYYEDIAIYAYPVKEGAGVSSFQKQVKVTTDATNNDINYLAKEGNNKQFKSKEPCYIQYEFEEPFTCRSLIIHSGWYNYHSNRFLIQVSNDGVHFKDHYQMTAPRQGWQDVYANATSLIPEVTAKYFRFVYDPTGMDAGAEDLDAAKWKPSLRVKGIELSSDVKIHQYEGKSGVIWRIAQRTKDNDLKSDECVALDHLVDITSYMSKDGTLTWDIPEGNWRILRMGHTTTGTTNYIGGGGKGLECDKLDSETVAFQFDQWFGEVFRQVGPELANTVLKRFFIDSWECGSQNWSPVLRDEFIKRRGYDYYKYLPVLAGIPIENADKSEEVLTDLRETIAELVADNLFGTMQKLAHEKDCHFAAESVSPIMVSDGMLHFKNVDSPMGEFWFRSPSHDKPNDMMDAISGAHIYGKQIIQAESLTEIRLDWDEHPGILKPVIDRNFALGINKIFFHVFTQNPWIDRRPGMTLDVIGTYFQRDQTWWKQSSAFIDYLTNCQALLQTGKPVTDIAVFTGEEIPRRSILPDRLVPILHGIMGEERLANEKKRLSENNYEVRHIPQGVTTLESIADPEEWINPLMGYAYDSFNKDALIHLASVKDGKIVLPGGAEYKLLVVPGQRKMAPNGGEKMSVEVASKLLELTKQGATILMMEKPSTTYGASQEDDQKLKSIINELFTGSPVQMKDEKGNSYNISKVGNGRVIVGPFVAGSFDQIDLIKDFKALNITGKEITSMAWNHRSSENEEIYFVANQLDNPQEVTLSFRENEKTPVIYDPVTNTKFLPKDYAVVNGRTDIKYKMESNQSIFVIFEKEVTSTISQVSYNKVFDIEGTWSVQFDKDLGGPSEAIAFNELTSWSESNNDSIRYYSGTASYKNSFNWDESNKEKQVWLKLSDFDNIAEVKVNNVPCGICWTKPYRVDISNAIKSGTNNLEIEITNTWANRLMGDHQLPEDERVTYTTAPYRLDGRELLPAGLYGPVTIEVSE</sequence>
<dbReference type="AlphaFoldDB" id="A0AAE3M2I7"/>
<protein>
    <submittedName>
        <fullName evidence="4">Glycosyl hydrolase</fullName>
    </submittedName>
</protein>
<dbReference type="EMBL" id="JAPDPJ010000008">
    <property type="protein sequence ID" value="MCW3785939.1"/>
    <property type="molecule type" value="Genomic_DNA"/>
</dbReference>
<keyword evidence="5" id="KW-1185">Reference proteome</keyword>
<feature type="domain" description="Beta-mannosidase-like galactose-binding" evidence="3">
    <location>
        <begin position="1014"/>
        <end position="1104"/>
    </location>
</feature>
<dbReference type="InterPro" id="IPR008979">
    <property type="entry name" value="Galactose-bd-like_sf"/>
</dbReference>
<dbReference type="Pfam" id="PF17132">
    <property type="entry name" value="Glyco_hydro_106"/>
    <property type="match status" value="2"/>
</dbReference>
<name>A0AAE3M2I7_9BACT</name>
<dbReference type="Pfam" id="PF22666">
    <property type="entry name" value="Glyco_hydro_2_N2"/>
    <property type="match status" value="1"/>
</dbReference>
<evidence type="ECO:0000256" key="1">
    <source>
        <dbReference type="ARBA" id="ARBA00022729"/>
    </source>
</evidence>
<proteinExistence type="predicted"/>
<comment type="caution">
    <text evidence="4">The sequence shown here is derived from an EMBL/GenBank/DDBJ whole genome shotgun (WGS) entry which is preliminary data.</text>
</comment>
<dbReference type="InterPro" id="IPR054593">
    <property type="entry name" value="Beta-mannosidase-like_N2"/>
</dbReference>
<dbReference type="Gene3D" id="2.60.120.260">
    <property type="entry name" value="Galactose-binding domain-like"/>
    <property type="match status" value="2"/>
</dbReference>
<evidence type="ECO:0000313" key="5">
    <source>
        <dbReference type="Proteomes" id="UP001209229"/>
    </source>
</evidence>
<dbReference type="GO" id="GO:0004553">
    <property type="term" value="F:hydrolase activity, hydrolyzing O-glycosyl compounds"/>
    <property type="evidence" value="ECO:0007669"/>
    <property type="project" value="UniProtKB-ARBA"/>
</dbReference>
<dbReference type="SUPFAM" id="SSF49785">
    <property type="entry name" value="Galactose-binding domain-like"/>
    <property type="match status" value="2"/>
</dbReference>
<gene>
    <name evidence="4" type="ORF">OM075_05640</name>
</gene>
<dbReference type="RefSeq" id="WP_301189511.1">
    <property type="nucleotide sequence ID" value="NZ_JAPDPJ010000008.1"/>
</dbReference>
<dbReference type="PROSITE" id="PS51257">
    <property type="entry name" value="PROKAR_LIPOPROTEIN"/>
    <property type="match status" value="1"/>
</dbReference>
<dbReference type="NCBIfam" id="NF045579">
    <property type="entry name" value="rhamnoside_JR"/>
    <property type="match status" value="1"/>
</dbReference>
<evidence type="ECO:0000256" key="2">
    <source>
        <dbReference type="ARBA" id="ARBA00022801"/>
    </source>
</evidence>
<evidence type="ECO:0000313" key="4">
    <source>
        <dbReference type="EMBL" id="MCW3785939.1"/>
    </source>
</evidence>
<keyword evidence="2 4" id="KW-0378">Hydrolase</keyword>
<dbReference type="PANTHER" id="PTHR43817:SF1">
    <property type="entry name" value="HYDROLASE, FAMILY 43, PUTATIVE (AFU_ORTHOLOGUE AFUA_3G01660)-RELATED"/>
    <property type="match status" value="1"/>
</dbReference>
<dbReference type="Proteomes" id="UP001209229">
    <property type="component" value="Unassembled WGS sequence"/>
</dbReference>
<evidence type="ECO:0000259" key="3">
    <source>
        <dbReference type="Pfam" id="PF22666"/>
    </source>
</evidence>
<organism evidence="4 5">
    <name type="scientific">Plebeiibacterium sediminum</name>
    <dbReference type="NCBI Taxonomy" id="2992112"/>
    <lineage>
        <taxon>Bacteria</taxon>
        <taxon>Pseudomonadati</taxon>
        <taxon>Bacteroidota</taxon>
        <taxon>Bacteroidia</taxon>
        <taxon>Marinilabiliales</taxon>
        <taxon>Marinilabiliaceae</taxon>
        <taxon>Plebeiibacterium</taxon>
    </lineage>
</organism>
<accession>A0AAE3M2I7</accession>
<dbReference type="PANTHER" id="PTHR43817">
    <property type="entry name" value="GLYCOSYL HYDROLASE"/>
    <property type="match status" value="1"/>
</dbReference>